<dbReference type="InterPro" id="IPR025277">
    <property type="entry name" value="Apiosidase-like_cat_dom"/>
</dbReference>
<gene>
    <name evidence="3" type="ORF">ADIS_4310</name>
</gene>
<proteinExistence type="predicted"/>
<dbReference type="PANTHER" id="PTHR37836:SF3">
    <property type="entry name" value="ENDOGLUCANASE"/>
    <property type="match status" value="1"/>
</dbReference>
<dbReference type="PANTHER" id="PTHR37836">
    <property type="entry name" value="LMO1036 PROTEIN"/>
    <property type="match status" value="1"/>
</dbReference>
<comment type="caution">
    <text evidence="3">The sequence shown here is derived from an EMBL/GenBank/DDBJ whole genome shotgun (WGS) entry which is preliminary data.</text>
</comment>
<dbReference type="InterPro" id="IPR024749">
    <property type="entry name" value="Collagen-bd_put"/>
</dbReference>
<evidence type="ECO:0000259" key="1">
    <source>
        <dbReference type="Pfam" id="PF12904"/>
    </source>
</evidence>
<evidence type="ECO:0000259" key="2">
    <source>
        <dbReference type="Pfam" id="PF13204"/>
    </source>
</evidence>
<dbReference type="EMBL" id="AQHR01000110">
    <property type="protein sequence ID" value="EON75139.1"/>
    <property type="molecule type" value="Genomic_DNA"/>
</dbReference>
<feature type="domain" description="Putative collagen-binding" evidence="1">
    <location>
        <begin position="320"/>
        <end position="411"/>
    </location>
</feature>
<sequence length="422" mass="48253">MVTAEQQPFFWLGDTAWELFHRLTKEEIIHYLEDRSTKGFNVIQAVILAELEGLTIANAHGDLPLHELDPTKPNERYFELVDFVLTEAARRHIYIGLLPTWGDKYNKAWGVGPEIFTTENAFQYGSFLGTRYKSVSNIVWIMGGDRLPADAEDYQIVCRMAEGIRAGGAGQLMTMHPKGGHIASLVYGRENWLQVDMFQSLHMKGCKEYRYVRKAQKSTPIRPILNGEPGYENIPNFLNKWQKQRLNDFDVRRAAYWSMLSGAAGHTYGCNEIWQMHAAGREPQHKADCSWAEALHLPGSTQMGYMRRFFERIPWQRLLPAQSFIGGMNWPTGGYRVAMVDQKGQFAVVYSPEGKPIRARLDRLKSEKPIAYWFDPAAGTYHSADTIKSKRSQTFSPSWSNAENRDRILLIMDEKLAVDCGF</sequence>
<dbReference type="InterPro" id="IPR017853">
    <property type="entry name" value="GH"/>
</dbReference>
<dbReference type="SUPFAM" id="SSF51445">
    <property type="entry name" value="(Trans)glycosidases"/>
    <property type="match status" value="1"/>
</dbReference>
<protein>
    <recommendedName>
        <fullName evidence="5">DUF4038 domain-containing protein</fullName>
    </recommendedName>
</protein>
<evidence type="ECO:0008006" key="5">
    <source>
        <dbReference type="Google" id="ProtNLM"/>
    </source>
</evidence>
<evidence type="ECO:0000313" key="4">
    <source>
        <dbReference type="Proteomes" id="UP000013909"/>
    </source>
</evidence>
<dbReference type="Pfam" id="PF12904">
    <property type="entry name" value="Collagen_bind_2"/>
    <property type="match status" value="1"/>
</dbReference>
<dbReference type="Gene3D" id="3.20.20.80">
    <property type="entry name" value="Glycosidases"/>
    <property type="match status" value="1"/>
</dbReference>
<dbReference type="STRING" id="1232681.ADIS_4310"/>
<evidence type="ECO:0000313" key="3">
    <source>
        <dbReference type="EMBL" id="EON75139.1"/>
    </source>
</evidence>
<dbReference type="PATRIC" id="fig|1288963.3.peg.4295"/>
<dbReference type="Pfam" id="PF13204">
    <property type="entry name" value="Apiosidase"/>
    <property type="match status" value="1"/>
</dbReference>
<feature type="domain" description="Apiosidase-like catalytic" evidence="2">
    <location>
        <begin position="2"/>
        <end position="316"/>
    </location>
</feature>
<accession>R7ZMA7</accession>
<keyword evidence="4" id="KW-1185">Reference proteome</keyword>
<reference evidence="3 4" key="1">
    <citation type="submission" date="2013-02" db="EMBL/GenBank/DDBJ databases">
        <title>A novel strain isolated from Lonar lake, Maharashtra, India.</title>
        <authorList>
            <person name="Singh A."/>
        </authorList>
    </citation>
    <scope>NUCLEOTIDE SEQUENCE [LARGE SCALE GENOMIC DNA]</scope>
    <source>
        <strain evidence="3 4">AK24</strain>
    </source>
</reference>
<name>R7ZMA7_9BACT</name>
<dbReference type="Proteomes" id="UP000013909">
    <property type="component" value="Unassembled WGS sequence"/>
</dbReference>
<organism evidence="3 4">
    <name type="scientific">Lunatimonas lonarensis</name>
    <dbReference type="NCBI Taxonomy" id="1232681"/>
    <lineage>
        <taxon>Bacteria</taxon>
        <taxon>Pseudomonadati</taxon>
        <taxon>Bacteroidota</taxon>
        <taxon>Cytophagia</taxon>
        <taxon>Cytophagales</taxon>
        <taxon>Cyclobacteriaceae</taxon>
    </lineage>
</organism>
<dbReference type="AlphaFoldDB" id="R7ZMA7"/>